<dbReference type="SUPFAM" id="SSF53448">
    <property type="entry name" value="Nucleotide-diphospho-sugar transferases"/>
    <property type="match status" value="1"/>
</dbReference>
<feature type="domain" description="Glycosyltransferase 2-like" evidence="4">
    <location>
        <begin position="13"/>
        <end position="161"/>
    </location>
</feature>
<evidence type="ECO:0000256" key="2">
    <source>
        <dbReference type="ARBA" id="ARBA00022676"/>
    </source>
</evidence>
<dbReference type="PANTHER" id="PTHR43179:SF12">
    <property type="entry name" value="GALACTOFURANOSYLTRANSFERASE GLFT2"/>
    <property type="match status" value="1"/>
</dbReference>
<name>A0ABW5SG48_9FLAO</name>
<reference evidence="6" key="1">
    <citation type="journal article" date="2019" name="Int. J. Syst. Evol. Microbiol.">
        <title>The Global Catalogue of Microorganisms (GCM) 10K type strain sequencing project: providing services to taxonomists for standard genome sequencing and annotation.</title>
        <authorList>
            <consortium name="The Broad Institute Genomics Platform"/>
            <consortium name="The Broad Institute Genome Sequencing Center for Infectious Disease"/>
            <person name="Wu L."/>
            <person name="Ma J."/>
        </authorList>
    </citation>
    <scope>NUCLEOTIDE SEQUENCE [LARGE SCALE GENOMIC DNA]</scope>
    <source>
        <strain evidence="6">KCTC 42255</strain>
    </source>
</reference>
<evidence type="ECO:0000256" key="3">
    <source>
        <dbReference type="ARBA" id="ARBA00022679"/>
    </source>
</evidence>
<evidence type="ECO:0000256" key="1">
    <source>
        <dbReference type="ARBA" id="ARBA00006739"/>
    </source>
</evidence>
<keyword evidence="6" id="KW-1185">Reference proteome</keyword>
<keyword evidence="3 5" id="KW-0808">Transferase</keyword>
<dbReference type="PANTHER" id="PTHR43179">
    <property type="entry name" value="RHAMNOSYLTRANSFERASE WBBL"/>
    <property type="match status" value="1"/>
</dbReference>
<dbReference type="CDD" id="cd04186">
    <property type="entry name" value="GT_2_like_c"/>
    <property type="match status" value="1"/>
</dbReference>
<protein>
    <submittedName>
        <fullName evidence="5">Glycosyltransferase family 2 protein</fullName>
        <ecNumber evidence="5">2.4.-.-</ecNumber>
    </submittedName>
</protein>
<dbReference type="InterPro" id="IPR001173">
    <property type="entry name" value="Glyco_trans_2-like"/>
</dbReference>
<dbReference type="GO" id="GO:0016757">
    <property type="term" value="F:glycosyltransferase activity"/>
    <property type="evidence" value="ECO:0007669"/>
    <property type="project" value="UniProtKB-KW"/>
</dbReference>
<proteinExistence type="inferred from homology"/>
<evidence type="ECO:0000313" key="5">
    <source>
        <dbReference type="EMBL" id="MFD2697550.1"/>
    </source>
</evidence>
<dbReference type="RefSeq" id="WP_379045628.1">
    <property type="nucleotide sequence ID" value="NZ_JBHULZ010000026.1"/>
</dbReference>
<organism evidence="5 6">
    <name type="scientific">Mesonia sediminis</name>
    <dbReference type="NCBI Taxonomy" id="1703946"/>
    <lineage>
        <taxon>Bacteria</taxon>
        <taxon>Pseudomonadati</taxon>
        <taxon>Bacteroidota</taxon>
        <taxon>Flavobacteriia</taxon>
        <taxon>Flavobacteriales</taxon>
        <taxon>Flavobacteriaceae</taxon>
        <taxon>Mesonia</taxon>
    </lineage>
</organism>
<gene>
    <name evidence="5" type="ORF">ACFSQ0_06065</name>
</gene>
<dbReference type="Pfam" id="PF00535">
    <property type="entry name" value="Glycos_transf_2"/>
    <property type="match status" value="1"/>
</dbReference>
<dbReference type="EC" id="2.4.-.-" evidence="5"/>
<evidence type="ECO:0000259" key="4">
    <source>
        <dbReference type="Pfam" id="PF00535"/>
    </source>
</evidence>
<dbReference type="InterPro" id="IPR029044">
    <property type="entry name" value="Nucleotide-diphossugar_trans"/>
</dbReference>
<keyword evidence="2 5" id="KW-0328">Glycosyltransferase</keyword>
<dbReference type="Proteomes" id="UP001597357">
    <property type="component" value="Unassembled WGS sequence"/>
</dbReference>
<evidence type="ECO:0000313" key="6">
    <source>
        <dbReference type="Proteomes" id="UP001597357"/>
    </source>
</evidence>
<comment type="similarity">
    <text evidence="1">Belongs to the glycosyltransferase 2 family.</text>
</comment>
<dbReference type="Gene3D" id="3.90.550.10">
    <property type="entry name" value="Spore Coat Polysaccharide Biosynthesis Protein SpsA, Chain A"/>
    <property type="match status" value="1"/>
</dbReference>
<accession>A0ABW5SG48</accession>
<dbReference type="EMBL" id="JBHULZ010000026">
    <property type="protein sequence ID" value="MFD2697550.1"/>
    <property type="molecule type" value="Genomic_DNA"/>
</dbReference>
<comment type="caution">
    <text evidence="5">The sequence shown here is derived from an EMBL/GenBank/DDBJ whole genome shotgun (WGS) entry which is preliminary data.</text>
</comment>
<sequence>METNLNLESIDVSCIIVNYNTTTFTIDCVKSILNTEQSSLIYEIIIVDNASSLEEYKLLKKEVASIDNDKIKLFRSKKNTGFGGGNMLGVQMASPCQYYAFINNDTLHLSKNTLQELKAFMDENPSIGICSPQMLDQNKNFRVTIDHFSSLGREILRRPILETLFPKRYLNRKIFYDKPTRVDYVQGSYMFTRAEEFNAIGGFDDNMFLYYEESDISLRLLKQHNASTFLYPNLSYIHYKNASTKKGIHIKIEQKISLLYYTRKHHGYWQHKILLLYYILRYFFTSLVKPKYWRLFLTLLQGAPLTKSLKQTQKIINLQQ</sequence>